<dbReference type="EMBL" id="FOHB01000002">
    <property type="protein sequence ID" value="SER91586.1"/>
    <property type="molecule type" value="Genomic_DNA"/>
</dbReference>
<organism evidence="4 5">
    <name type="scientific">Pedococcus cremeus</name>
    <dbReference type="NCBI Taxonomy" id="587636"/>
    <lineage>
        <taxon>Bacteria</taxon>
        <taxon>Bacillati</taxon>
        <taxon>Actinomycetota</taxon>
        <taxon>Actinomycetes</taxon>
        <taxon>Micrococcales</taxon>
        <taxon>Intrasporangiaceae</taxon>
        <taxon>Pedococcus</taxon>
    </lineage>
</organism>
<reference evidence="5" key="1">
    <citation type="submission" date="2016-10" db="EMBL/GenBank/DDBJ databases">
        <authorList>
            <person name="Varghese N."/>
            <person name="Submissions S."/>
        </authorList>
    </citation>
    <scope>NUCLEOTIDE SEQUENCE [LARGE SCALE GENOMIC DNA]</scope>
    <source>
        <strain evidence="5">CGMCC 1.6963</strain>
    </source>
</reference>
<dbReference type="InterPro" id="IPR025723">
    <property type="entry name" value="ArsA/GET3_ATPase-like"/>
</dbReference>
<dbReference type="Gene3D" id="3.40.50.300">
    <property type="entry name" value="P-loop containing nucleotide triphosphate hydrolases"/>
    <property type="match status" value="1"/>
</dbReference>
<feature type="domain" description="ArsA HSP20-like" evidence="3">
    <location>
        <begin position="350"/>
        <end position="411"/>
    </location>
</feature>
<dbReference type="PANTHER" id="PTHR10803">
    <property type="entry name" value="ARSENICAL PUMP-DRIVING ATPASE ARSENITE-TRANSLOCATING ATPASE"/>
    <property type="match status" value="1"/>
</dbReference>
<feature type="domain" description="ArsA/GET3 Anion-transporting ATPase-like" evidence="2">
    <location>
        <begin position="1"/>
        <end position="322"/>
    </location>
</feature>
<dbReference type="Pfam" id="PF17886">
    <property type="entry name" value="ArsA_HSP20"/>
    <property type="match status" value="1"/>
</dbReference>
<dbReference type="AlphaFoldDB" id="A0A1H9T385"/>
<dbReference type="GO" id="GO:0005524">
    <property type="term" value="F:ATP binding"/>
    <property type="evidence" value="ECO:0007669"/>
    <property type="project" value="UniProtKB-KW"/>
</dbReference>
<keyword evidence="5" id="KW-1185">Reference proteome</keyword>
<dbReference type="InterPro" id="IPR016300">
    <property type="entry name" value="ATPase_ArsA/GET3"/>
</dbReference>
<dbReference type="SUPFAM" id="SSF52540">
    <property type="entry name" value="P-loop containing nucleoside triphosphate hydrolases"/>
    <property type="match status" value="1"/>
</dbReference>
<dbReference type="NCBIfam" id="TIGR00345">
    <property type="entry name" value="GET3_arsA_TRC40"/>
    <property type="match status" value="1"/>
</dbReference>
<dbReference type="STRING" id="587636.SAMN05216199_1423"/>
<dbReference type="PANTHER" id="PTHR10803:SF3">
    <property type="entry name" value="ATPASE GET3"/>
    <property type="match status" value="1"/>
</dbReference>
<dbReference type="OrthoDB" id="9780677at2"/>
<accession>A0A1H9T385</accession>
<keyword evidence="4" id="KW-0547">Nucleotide-binding</keyword>
<dbReference type="InterPro" id="IPR040612">
    <property type="entry name" value="ArsA_HSP20-like"/>
</dbReference>
<sequence length="421" mass="44873">MRVILFTGKGGVGKTTTAAATAVRAARAGIKTLVMSTDAAHSLGDALDVDLAHHGGSQTEPHGTGPRRPVPVEVEPGLSALQISAQHTADGGWRLVHDYLMSVLATLGIEAVVAEELTSLPGAEEVAALLELRTQVESGDWDLVVVDCAPTAETLRLLALPEALAWHLDRLLPGQRGLIRSLRPAAAAAVGVPLPDPDVVEVVTGWHRHLRELQRLLTSDLTSVRLVLTPERVVIAESRRTWTSLSLYGFVVDAVVVNRVFPDAAGDAGDGTPPDPWRSAWNEAQQAGLVEVRESFAGLPVVVSPYLAREPIGPDSLDELAAAQDPDGSGVSTLLEPVAHRGLTVTRAADGFTLSLPLPLVTASDVALQRRDQELLVAVGDHRRVLTLPAALQRCDVRSASVREGMLRVRFVPNEEVWPRG</sequence>
<dbReference type="InterPro" id="IPR027417">
    <property type="entry name" value="P-loop_NTPase"/>
</dbReference>
<dbReference type="Gene3D" id="2.60.40.790">
    <property type="match status" value="1"/>
</dbReference>
<dbReference type="GO" id="GO:0016887">
    <property type="term" value="F:ATP hydrolysis activity"/>
    <property type="evidence" value="ECO:0007669"/>
    <property type="project" value="InterPro"/>
</dbReference>
<dbReference type="Pfam" id="PF02374">
    <property type="entry name" value="ArsA_ATPase"/>
    <property type="match status" value="1"/>
</dbReference>
<evidence type="ECO:0000259" key="2">
    <source>
        <dbReference type="Pfam" id="PF02374"/>
    </source>
</evidence>
<evidence type="ECO:0000259" key="3">
    <source>
        <dbReference type="Pfam" id="PF17886"/>
    </source>
</evidence>
<keyword evidence="4" id="KW-0067">ATP-binding</keyword>
<evidence type="ECO:0000313" key="4">
    <source>
        <dbReference type="EMBL" id="SER91586.1"/>
    </source>
</evidence>
<evidence type="ECO:0000256" key="1">
    <source>
        <dbReference type="ARBA" id="ARBA00011040"/>
    </source>
</evidence>
<dbReference type="Proteomes" id="UP000199019">
    <property type="component" value="Unassembled WGS sequence"/>
</dbReference>
<name>A0A1H9T385_9MICO</name>
<dbReference type="RefSeq" id="WP_091756699.1">
    <property type="nucleotide sequence ID" value="NZ_FOHB01000002.1"/>
</dbReference>
<proteinExistence type="inferred from homology"/>
<evidence type="ECO:0000313" key="5">
    <source>
        <dbReference type="Proteomes" id="UP000199019"/>
    </source>
</evidence>
<dbReference type="InterPro" id="IPR008978">
    <property type="entry name" value="HSP20-like_chaperone"/>
</dbReference>
<dbReference type="CDD" id="cd02035">
    <property type="entry name" value="ArsA"/>
    <property type="match status" value="1"/>
</dbReference>
<gene>
    <name evidence="4" type="ORF">SAMN05216199_1423</name>
</gene>
<protein>
    <submittedName>
        <fullName evidence="4">Arsenite efflux ATP-binding protein ArsA</fullName>
    </submittedName>
</protein>
<comment type="similarity">
    <text evidence="1">Belongs to the arsA ATPase family.</text>
</comment>